<proteinExistence type="predicted"/>
<accession>A0A6A4TLZ2</accession>
<dbReference type="AlphaFoldDB" id="A0A6A4TLZ2"/>
<gene>
    <name evidence="1" type="ORF">F2P81_002999</name>
</gene>
<reference evidence="1 2" key="1">
    <citation type="submission" date="2019-06" db="EMBL/GenBank/DDBJ databases">
        <title>Draft genomes of female and male turbot (Scophthalmus maximus).</title>
        <authorList>
            <person name="Xu H."/>
            <person name="Xu X.-W."/>
            <person name="Shao C."/>
            <person name="Chen S."/>
        </authorList>
    </citation>
    <scope>NUCLEOTIDE SEQUENCE [LARGE SCALE GENOMIC DNA]</scope>
    <source>
        <strain evidence="1">Ysfricsl-2016a</strain>
        <tissue evidence="1">Blood</tissue>
    </source>
</reference>
<evidence type="ECO:0000313" key="2">
    <source>
        <dbReference type="Proteomes" id="UP000438429"/>
    </source>
</evidence>
<evidence type="ECO:0000313" key="1">
    <source>
        <dbReference type="EMBL" id="KAF0043841.1"/>
    </source>
</evidence>
<organism evidence="1 2">
    <name type="scientific">Scophthalmus maximus</name>
    <name type="common">Turbot</name>
    <name type="synonym">Psetta maxima</name>
    <dbReference type="NCBI Taxonomy" id="52904"/>
    <lineage>
        <taxon>Eukaryota</taxon>
        <taxon>Metazoa</taxon>
        <taxon>Chordata</taxon>
        <taxon>Craniata</taxon>
        <taxon>Vertebrata</taxon>
        <taxon>Euteleostomi</taxon>
        <taxon>Actinopterygii</taxon>
        <taxon>Neopterygii</taxon>
        <taxon>Teleostei</taxon>
        <taxon>Neoteleostei</taxon>
        <taxon>Acanthomorphata</taxon>
        <taxon>Carangaria</taxon>
        <taxon>Pleuronectiformes</taxon>
        <taxon>Pleuronectoidei</taxon>
        <taxon>Scophthalmidae</taxon>
        <taxon>Scophthalmus</taxon>
    </lineage>
</organism>
<protein>
    <submittedName>
        <fullName evidence="1">Uncharacterized protein</fullName>
    </submittedName>
</protein>
<dbReference type="Proteomes" id="UP000438429">
    <property type="component" value="Unassembled WGS sequence"/>
</dbReference>
<comment type="caution">
    <text evidence="1">The sequence shown here is derived from an EMBL/GenBank/DDBJ whole genome shotgun (WGS) entry which is preliminary data.</text>
</comment>
<sequence length="66" mass="7548">MRGMLVRCHGCRCHRANVEVDTSWIRFVCSAQFVENIDLLFVFRCVAQLTVEGLSFSIALHHVLVI</sequence>
<name>A0A6A4TLZ2_SCOMX</name>
<dbReference type="EMBL" id="VEVO01000003">
    <property type="protein sequence ID" value="KAF0043841.1"/>
    <property type="molecule type" value="Genomic_DNA"/>
</dbReference>